<dbReference type="PhylomeDB" id="Q5JEI9"/>
<dbReference type="KEGG" id="tko:TK0097"/>
<accession>Q5JEI9</accession>
<dbReference type="RefSeq" id="WP_011249052.1">
    <property type="nucleotide sequence ID" value="NC_006624.1"/>
</dbReference>
<name>Q5JEI9_THEKO</name>
<dbReference type="eggNOG" id="arCOG10044">
    <property type="taxonomic scope" value="Archaea"/>
</dbReference>
<dbReference type="AlphaFoldDB" id="Q5JEI9"/>
<dbReference type="InParanoid" id="Q5JEI9"/>
<sequence length="83" mass="9586">MVRVLVYPGDTLAAMVAEARWRKEQVEEVPTLLEYIERELQVARDTAFSLSARGEKENAAYWTGYADALEDLLKKIERREVRA</sequence>
<protein>
    <submittedName>
        <fullName evidence="1">Uncharacterized protein</fullName>
    </submittedName>
</protein>
<organism evidence="1 2">
    <name type="scientific">Thermococcus kodakarensis (strain ATCC BAA-918 / JCM 12380 / KOD1)</name>
    <name type="common">Pyrococcus kodakaraensis (strain KOD1)</name>
    <dbReference type="NCBI Taxonomy" id="69014"/>
    <lineage>
        <taxon>Archaea</taxon>
        <taxon>Methanobacteriati</taxon>
        <taxon>Methanobacteriota</taxon>
        <taxon>Thermococci</taxon>
        <taxon>Thermococcales</taxon>
        <taxon>Thermococcaceae</taxon>
        <taxon>Thermococcus</taxon>
    </lineage>
</organism>
<dbReference type="EnsemblBacteria" id="BAD84286">
    <property type="protein sequence ID" value="BAD84286"/>
    <property type="gene ID" value="TK0097"/>
</dbReference>
<dbReference type="EMBL" id="AP006878">
    <property type="protein sequence ID" value="BAD84286.1"/>
    <property type="molecule type" value="Genomic_DNA"/>
</dbReference>
<evidence type="ECO:0000313" key="2">
    <source>
        <dbReference type="Proteomes" id="UP000000536"/>
    </source>
</evidence>
<dbReference type="GeneID" id="78446602"/>
<evidence type="ECO:0000313" key="1">
    <source>
        <dbReference type="EMBL" id="BAD84286.1"/>
    </source>
</evidence>
<dbReference type="OrthoDB" id="96012at2157"/>
<proteinExistence type="predicted"/>
<dbReference type="HOGENOM" id="CLU_2565924_0_0_2"/>
<keyword evidence="2" id="KW-1185">Reference proteome</keyword>
<gene>
    <name evidence="1" type="ordered locus">TK0097</name>
</gene>
<reference evidence="1 2" key="1">
    <citation type="journal article" date="2005" name="Genome Res.">
        <title>Complete genome sequence of the hyperthermophilic archaeon Thermococcus kodakaraensis KOD1 and comparison with Pyrococcus genomes.</title>
        <authorList>
            <person name="Fukui T."/>
            <person name="Atomi H."/>
            <person name="Kanai T."/>
            <person name="Matsumi R."/>
            <person name="Fujiwara S."/>
            <person name="Imanaka T."/>
        </authorList>
    </citation>
    <scope>NUCLEOTIDE SEQUENCE [LARGE SCALE GENOMIC DNA]</scope>
    <source>
        <strain evidence="2">ATCC BAA-918 / JCM 12380 / KOD1</strain>
    </source>
</reference>
<dbReference type="PATRIC" id="fig|69014.16.peg.98"/>
<dbReference type="STRING" id="69014.TK0097"/>
<dbReference type="Proteomes" id="UP000000536">
    <property type="component" value="Chromosome"/>
</dbReference>